<dbReference type="Gene3D" id="2.40.170.20">
    <property type="entry name" value="TonB-dependent receptor, beta-barrel domain"/>
    <property type="match status" value="1"/>
</dbReference>
<evidence type="ECO:0000256" key="1">
    <source>
        <dbReference type="ARBA" id="ARBA00004571"/>
    </source>
</evidence>
<dbReference type="InterPro" id="IPR023996">
    <property type="entry name" value="TonB-dep_OMP_SusC/RagA"/>
</dbReference>
<keyword evidence="7 10" id="KW-0472">Membrane</keyword>
<evidence type="ECO:0000256" key="5">
    <source>
        <dbReference type="ARBA" id="ARBA00022729"/>
    </source>
</evidence>
<accession>A0A8T4H7M0</accession>
<dbReference type="InterPro" id="IPR036942">
    <property type="entry name" value="Beta-barrel_TonB_sf"/>
</dbReference>
<keyword evidence="5" id="KW-0732">Signal</keyword>
<dbReference type="Pfam" id="PF00593">
    <property type="entry name" value="TonB_dep_Rec_b-barrel"/>
    <property type="match status" value="1"/>
</dbReference>
<dbReference type="InterPro" id="IPR023997">
    <property type="entry name" value="TonB-dep_OMP_SusC/RagA_CS"/>
</dbReference>
<dbReference type="PANTHER" id="PTHR30069">
    <property type="entry name" value="TONB-DEPENDENT OUTER MEMBRANE RECEPTOR"/>
    <property type="match status" value="1"/>
</dbReference>
<evidence type="ECO:0000256" key="3">
    <source>
        <dbReference type="ARBA" id="ARBA00022452"/>
    </source>
</evidence>
<dbReference type="InterPro" id="IPR012910">
    <property type="entry name" value="Plug_dom"/>
</dbReference>
<feature type="domain" description="TonB-dependent receptor-like beta-barrel" evidence="12">
    <location>
        <begin position="354"/>
        <end position="928"/>
    </location>
</feature>
<evidence type="ECO:0000256" key="7">
    <source>
        <dbReference type="ARBA" id="ARBA00023136"/>
    </source>
</evidence>
<evidence type="ECO:0000313" key="15">
    <source>
        <dbReference type="Proteomes" id="UP000679691"/>
    </source>
</evidence>
<evidence type="ECO:0000256" key="9">
    <source>
        <dbReference type="ARBA" id="ARBA00023237"/>
    </source>
</evidence>
<dbReference type="InterPro" id="IPR000531">
    <property type="entry name" value="Beta-barrel_TonB"/>
</dbReference>
<dbReference type="NCBIfam" id="TIGR04056">
    <property type="entry name" value="OMP_RagA_SusC"/>
    <property type="match status" value="1"/>
</dbReference>
<protein>
    <submittedName>
        <fullName evidence="14">SusC/RagA family TonB-linked outer membrane protein</fullName>
    </submittedName>
</protein>
<dbReference type="NCBIfam" id="TIGR04057">
    <property type="entry name" value="SusC_RagA_signa"/>
    <property type="match status" value="1"/>
</dbReference>
<dbReference type="InterPro" id="IPR008969">
    <property type="entry name" value="CarboxyPept-like_regulatory"/>
</dbReference>
<keyword evidence="9 10" id="KW-0998">Cell outer membrane</keyword>
<dbReference type="GO" id="GO:0044718">
    <property type="term" value="P:siderophore transmembrane transport"/>
    <property type="evidence" value="ECO:0007669"/>
    <property type="project" value="TreeGrafter"/>
</dbReference>
<dbReference type="AlphaFoldDB" id="A0A8T4H7M0"/>
<evidence type="ECO:0000313" key="14">
    <source>
        <dbReference type="EMBL" id="MBP3942363.1"/>
    </source>
</evidence>
<comment type="caution">
    <text evidence="14">The sequence shown here is derived from an EMBL/GenBank/DDBJ whole genome shotgun (WGS) entry which is preliminary data.</text>
</comment>
<dbReference type="GO" id="GO:0015344">
    <property type="term" value="F:siderophore uptake transmembrane transporter activity"/>
    <property type="evidence" value="ECO:0007669"/>
    <property type="project" value="TreeGrafter"/>
</dbReference>
<evidence type="ECO:0000259" key="13">
    <source>
        <dbReference type="Pfam" id="PF07715"/>
    </source>
</evidence>
<dbReference type="Pfam" id="PF07715">
    <property type="entry name" value="Plug"/>
    <property type="match status" value="1"/>
</dbReference>
<comment type="subcellular location">
    <subcellularLocation>
        <location evidence="1 10">Cell outer membrane</location>
        <topology evidence="1 10">Multi-pass membrane protein</topology>
    </subcellularLocation>
</comment>
<keyword evidence="4 10" id="KW-0812">Transmembrane</keyword>
<sequence>MASNATIASLGSAVLQQKVSGTISDGTQVISGATITVKGSTVATSSDVNGKFSIDAKNGDTLVIKSLGFENQEIIVAGSTVSVTLQASYATLDEIVVTGYSTQKKGNITASIATISPEKLKDVTTPNVSGMLQGKVAGVDVVSGSGQPGSGATIRIRGRNSISSGTDPLWVVDGIIMHGTPNINPNDIESMSVLKDAAATTQYGSRGTNGVIVVTTKRASKNGESQITVNLKTGSSNFNQGKFKLMDSQDIWDYYKQFKNQQAIPNNVTEDVLKNNYNWLDNATQTGVVNDHSLTYLGKTEKTSIYSGVNYFKDKGAIKGFDYQRLSGRLNIDHKMSSRLTFKPKVNVTYSSTENQQHSLYDAFLNMPWDKPYDENGKIIDPQKSGVSWYGRDKRNYLNDLQYNYSKGNVFDIQSNMDFSYRISDAFTFESMNSLTYYNNRTMSYTDPKSNAGLSDVGRIYDFSDNRITRFFNQMLKYQQNFGKHDVSGFVAYEYSDYNYSSLSATGKGITPGTEILGNASSPREIGGTKNEYSFQSGILQGTYSYDSRYNFQASYRLDGSSRFGADRRYGSFYSGSAAWNIHNESFFNVKAIDFLRLKASYGLVGNVPSSLYASYDIFKLDGQYNGTPAAYADVLENPNLSWEKSKDSNIGLEIGLFNRVTFNADYYYKNTDGLLYFVQLPSTAGYRGYWDNIGAIRNKGIEFAVGVDVFSKESPFQWHVDFNISSNNNRIKELKDGLEQPAGNKRYAEGRDIDSYYMRKWAGVDAANGDPLWYKKDAKTGEETTTNSYNAATLQFVGTSTPKYQGGFASSMRYKNFSLNASFSYLKGAYAYNMGREYFDADGAYPTYNQVKLINGWSRWTPENTNATHPAPNYNGGNNSNKTSSRYLEDASFLRLRNVTLGYQLPTTVAERLKLKNLNVFVSGDNLWISTKFSALDPEAALQGDAISQYPAPKRFTVGVNVSF</sequence>
<dbReference type="SUPFAM" id="SSF56935">
    <property type="entry name" value="Porins"/>
    <property type="match status" value="1"/>
</dbReference>
<feature type="domain" description="TonB-dependent receptor plug" evidence="13">
    <location>
        <begin position="106"/>
        <end position="211"/>
    </location>
</feature>
<keyword evidence="15" id="KW-1185">Reference proteome</keyword>
<dbReference type="InterPro" id="IPR037066">
    <property type="entry name" value="Plug_dom_sf"/>
</dbReference>
<dbReference type="EMBL" id="JAGKSB010000002">
    <property type="protein sequence ID" value="MBP3942363.1"/>
    <property type="molecule type" value="Genomic_DNA"/>
</dbReference>
<dbReference type="Gene3D" id="2.170.130.10">
    <property type="entry name" value="TonB-dependent receptor, plug domain"/>
    <property type="match status" value="1"/>
</dbReference>
<dbReference type="PROSITE" id="PS52016">
    <property type="entry name" value="TONB_DEPENDENT_REC_3"/>
    <property type="match status" value="1"/>
</dbReference>
<dbReference type="Proteomes" id="UP000679691">
    <property type="component" value="Unassembled WGS sequence"/>
</dbReference>
<evidence type="ECO:0000256" key="8">
    <source>
        <dbReference type="ARBA" id="ARBA00023170"/>
    </source>
</evidence>
<keyword evidence="2 10" id="KW-0813">Transport</keyword>
<proteinExistence type="inferred from homology"/>
<dbReference type="InterPro" id="IPR039426">
    <property type="entry name" value="TonB-dep_rcpt-like"/>
</dbReference>
<comment type="similarity">
    <text evidence="10 11">Belongs to the TonB-dependent receptor family.</text>
</comment>
<dbReference type="PANTHER" id="PTHR30069:SF29">
    <property type="entry name" value="HEMOGLOBIN AND HEMOGLOBIN-HAPTOGLOBIN-BINDING PROTEIN 1-RELATED"/>
    <property type="match status" value="1"/>
</dbReference>
<evidence type="ECO:0000256" key="2">
    <source>
        <dbReference type="ARBA" id="ARBA00022448"/>
    </source>
</evidence>
<evidence type="ECO:0000259" key="12">
    <source>
        <dbReference type="Pfam" id="PF00593"/>
    </source>
</evidence>
<name>A0A8T4H7M0_9SPHI</name>
<dbReference type="Pfam" id="PF13715">
    <property type="entry name" value="CarbopepD_reg_2"/>
    <property type="match status" value="1"/>
</dbReference>
<evidence type="ECO:0000256" key="6">
    <source>
        <dbReference type="ARBA" id="ARBA00023077"/>
    </source>
</evidence>
<dbReference type="GO" id="GO:0009279">
    <property type="term" value="C:cell outer membrane"/>
    <property type="evidence" value="ECO:0007669"/>
    <property type="project" value="UniProtKB-SubCell"/>
</dbReference>
<dbReference type="SUPFAM" id="SSF49464">
    <property type="entry name" value="Carboxypeptidase regulatory domain-like"/>
    <property type="match status" value="1"/>
</dbReference>
<gene>
    <name evidence="14" type="ORF">J5U18_02075</name>
</gene>
<evidence type="ECO:0000256" key="11">
    <source>
        <dbReference type="RuleBase" id="RU003357"/>
    </source>
</evidence>
<reference evidence="14" key="1">
    <citation type="submission" date="2021-03" db="EMBL/GenBank/DDBJ databases">
        <authorList>
            <person name="Lu T."/>
            <person name="Wang Q."/>
            <person name="Han X."/>
        </authorList>
    </citation>
    <scope>NUCLEOTIDE SEQUENCE</scope>
    <source>
        <strain evidence="14">WQ 2009</strain>
    </source>
</reference>
<keyword evidence="6 11" id="KW-0798">TonB box</keyword>
<evidence type="ECO:0000256" key="4">
    <source>
        <dbReference type="ARBA" id="ARBA00022692"/>
    </source>
</evidence>
<keyword evidence="8" id="KW-0675">Receptor</keyword>
<dbReference type="Gene3D" id="2.60.40.1120">
    <property type="entry name" value="Carboxypeptidase-like, regulatory domain"/>
    <property type="match status" value="1"/>
</dbReference>
<evidence type="ECO:0000256" key="10">
    <source>
        <dbReference type="PROSITE-ProRule" id="PRU01360"/>
    </source>
</evidence>
<keyword evidence="3 10" id="KW-1134">Transmembrane beta strand</keyword>
<organism evidence="14 15">
    <name type="scientific">Rhinopithecimicrobium faecis</name>
    <dbReference type="NCBI Taxonomy" id="2820698"/>
    <lineage>
        <taxon>Bacteria</taxon>
        <taxon>Pseudomonadati</taxon>
        <taxon>Bacteroidota</taxon>
        <taxon>Sphingobacteriia</taxon>
        <taxon>Sphingobacteriales</taxon>
        <taxon>Sphingobacteriaceae</taxon>
        <taxon>Rhinopithecimicrobium</taxon>
    </lineage>
</organism>